<organism evidence="1 2">
    <name type="scientific">Ruminiclostridium cellobioparum subsp. termitidis CT1112</name>
    <dbReference type="NCBI Taxonomy" id="1195236"/>
    <lineage>
        <taxon>Bacteria</taxon>
        <taxon>Bacillati</taxon>
        <taxon>Bacillota</taxon>
        <taxon>Clostridia</taxon>
        <taxon>Eubacteriales</taxon>
        <taxon>Oscillospiraceae</taxon>
        <taxon>Ruminiclostridium</taxon>
    </lineage>
</organism>
<feature type="non-terminal residue" evidence="1">
    <location>
        <position position="1"/>
    </location>
</feature>
<proteinExistence type="predicted"/>
<gene>
    <name evidence="1" type="ORF">CTER_1225</name>
</gene>
<keyword evidence="2" id="KW-1185">Reference proteome</keyword>
<reference evidence="1 2" key="1">
    <citation type="journal article" date="2013" name="Genome Announc.">
        <title>Draft Genome Sequence of the Cellulolytic, Mesophilic, Anaerobic Bacterium Clostridium termitidis Strain CT1112 (DSM 5398).</title>
        <authorList>
            <person name="Lal S."/>
            <person name="Ramachandran U."/>
            <person name="Zhang X."/>
            <person name="Munir R."/>
            <person name="Sparling R."/>
            <person name="Levin D.B."/>
        </authorList>
    </citation>
    <scope>NUCLEOTIDE SEQUENCE [LARGE SCALE GENOMIC DNA]</scope>
    <source>
        <strain evidence="1 2">CT1112</strain>
    </source>
</reference>
<protein>
    <submittedName>
        <fullName evidence="1">Uncharacterized protein</fullName>
    </submittedName>
</protein>
<sequence>RVFISKIREKQTNFRYSIDYTLRAYYILIISTLNVD</sequence>
<comment type="caution">
    <text evidence="1">The sequence shown here is derived from an EMBL/GenBank/DDBJ whole genome shotgun (WGS) entry which is preliminary data.</text>
</comment>
<evidence type="ECO:0000313" key="2">
    <source>
        <dbReference type="Proteomes" id="UP000014155"/>
    </source>
</evidence>
<dbReference type="AlphaFoldDB" id="S0FL61"/>
<dbReference type="EMBL" id="AORV01000025">
    <property type="protein sequence ID" value="EMS72940.1"/>
    <property type="molecule type" value="Genomic_DNA"/>
</dbReference>
<name>S0FL61_RUMCE</name>
<accession>S0FL61</accession>
<dbReference type="Proteomes" id="UP000014155">
    <property type="component" value="Unassembled WGS sequence"/>
</dbReference>
<evidence type="ECO:0000313" key="1">
    <source>
        <dbReference type="EMBL" id="EMS72940.1"/>
    </source>
</evidence>